<proteinExistence type="predicted"/>
<feature type="transmembrane region" description="Helical" evidence="6">
    <location>
        <begin position="372"/>
        <end position="405"/>
    </location>
</feature>
<evidence type="ECO:0000313" key="7">
    <source>
        <dbReference type="EMBL" id="EKJ36942.1"/>
    </source>
</evidence>
<keyword evidence="5 6" id="KW-0472">Membrane</keyword>
<feature type="transmembrane region" description="Helical" evidence="6">
    <location>
        <begin position="425"/>
        <end position="445"/>
    </location>
</feature>
<feature type="transmembrane region" description="Helical" evidence="6">
    <location>
        <begin position="318"/>
        <end position="336"/>
    </location>
</feature>
<keyword evidence="4 6" id="KW-1133">Transmembrane helix</keyword>
<dbReference type="Proteomes" id="UP000006789">
    <property type="component" value="Unassembled WGS sequence"/>
</dbReference>
<protein>
    <submittedName>
        <fullName evidence="7">Transport</fullName>
    </submittedName>
</protein>
<keyword evidence="3 6" id="KW-0812">Transmembrane</keyword>
<comment type="subcellular location">
    <subcellularLocation>
        <location evidence="1">Cell membrane</location>
        <topology evidence="1">Multi-pass membrane protein</topology>
    </subcellularLocation>
</comment>
<dbReference type="EMBL" id="AMVG01000532">
    <property type="protein sequence ID" value="EKJ36942.1"/>
    <property type="molecule type" value="Genomic_DNA"/>
</dbReference>
<evidence type="ECO:0000313" key="8">
    <source>
        <dbReference type="Proteomes" id="UP000006789"/>
    </source>
</evidence>
<dbReference type="Pfam" id="PF13520">
    <property type="entry name" value="AA_permease_2"/>
    <property type="match status" value="1"/>
</dbReference>
<feature type="transmembrane region" description="Helical" evidence="6">
    <location>
        <begin position="186"/>
        <end position="208"/>
    </location>
</feature>
<dbReference type="NCBIfam" id="NF008245">
    <property type="entry name" value="PRK11021.1"/>
    <property type="match status" value="1"/>
</dbReference>
<feature type="transmembrane region" description="Helical" evidence="6">
    <location>
        <begin position="220"/>
        <end position="242"/>
    </location>
</feature>
<comment type="caution">
    <text evidence="7">The sequence shown here is derived from an EMBL/GenBank/DDBJ whole genome shotgun (WGS) entry which is preliminary data.</text>
</comment>
<dbReference type="GO" id="GO:0022857">
    <property type="term" value="F:transmembrane transporter activity"/>
    <property type="evidence" value="ECO:0007669"/>
    <property type="project" value="InterPro"/>
</dbReference>
<dbReference type="InterPro" id="IPR050367">
    <property type="entry name" value="APC_superfamily"/>
</dbReference>
<dbReference type="PANTHER" id="PTHR42770">
    <property type="entry name" value="AMINO ACID TRANSPORTER-RELATED"/>
    <property type="match status" value="1"/>
</dbReference>
<feature type="transmembrane region" description="Helical" evidence="6">
    <location>
        <begin position="262"/>
        <end position="287"/>
    </location>
</feature>
<dbReference type="GO" id="GO:0005886">
    <property type="term" value="C:plasma membrane"/>
    <property type="evidence" value="ECO:0007669"/>
    <property type="project" value="UniProtKB-SubCell"/>
</dbReference>
<sequence>MSGLKQELGLAQGIGLLSTSLLGTGVFAVPALAALVAGNNSLWAWPILIILVFPIAIVFAILGRHYPSAGGVAHFVGMAFGSRLERVTGWLFLSVIPVGLPAALQIAAGFGQAMFGWHSWQLLLAELGTLALVWYIGTRGASSSANLQTVIAGLIVALIVAIWWAGDIKPASIPFPAPGNIELTGLFAALSVMFWCFVGLEAFAHLASEFKNPERDFPRALMIGLLLAGLVYWGCTVVVLHFDAYGEQMAAAASLPKIVVQLFGVGALWIACVIGYLACFASLNIYIQSFARLVWSQAQHNPDHYLARLSSRHIPNNALNAVLGCCVVSTLVIHALEINLDALIIYANGIFIMIYLLCMLAGCKLLQGRYRLLAVVGGLLCVLLLAMVGWKSLYALIMLAGLWLFLPKRKTPENGITTSSGVSTLILAIVFMIKAVAVIILSLVLTIKSITATGPGAKTAAWHARKAQMRHQLHCQMLLHRRQ</sequence>
<keyword evidence="2" id="KW-1003">Cell membrane</keyword>
<feature type="transmembrane region" description="Helical" evidence="6">
    <location>
        <begin position="342"/>
        <end position="360"/>
    </location>
</feature>
<feature type="transmembrane region" description="Helical" evidence="6">
    <location>
        <begin position="149"/>
        <end position="166"/>
    </location>
</feature>
<dbReference type="FunFam" id="1.20.1740.10:FF:000044">
    <property type="entry name" value="Amino acid permease"/>
    <property type="match status" value="1"/>
</dbReference>
<dbReference type="InterPro" id="IPR002293">
    <property type="entry name" value="AA/rel_permease1"/>
</dbReference>
<dbReference type="PIRSF" id="PIRSF006060">
    <property type="entry name" value="AA_transporter"/>
    <property type="match status" value="1"/>
</dbReference>
<gene>
    <name evidence="7" type="ORF">ECEC1870_5439</name>
</gene>
<accession>A0AAV3H1C1</accession>
<organism evidence="7 8">
    <name type="scientific">Escherichia coli EC1870</name>
    <dbReference type="NCBI Taxonomy" id="1005554"/>
    <lineage>
        <taxon>Bacteria</taxon>
        <taxon>Pseudomonadati</taxon>
        <taxon>Pseudomonadota</taxon>
        <taxon>Gammaproteobacteria</taxon>
        <taxon>Enterobacterales</taxon>
        <taxon>Enterobacteriaceae</taxon>
        <taxon>Escherichia</taxon>
    </lineage>
</organism>
<dbReference type="Gene3D" id="1.20.1740.10">
    <property type="entry name" value="Amino acid/polyamine transporter I"/>
    <property type="match status" value="1"/>
</dbReference>
<evidence type="ECO:0000256" key="6">
    <source>
        <dbReference type="SAM" id="Phobius"/>
    </source>
</evidence>
<reference evidence="7 8" key="1">
    <citation type="submission" date="2012-06" db="EMBL/GenBank/DDBJ databases">
        <title>Genomic anatomy of Escherichia coli O157:H7 outbreaks.</title>
        <authorList>
            <person name="Eppinger M."/>
            <person name="Daugherty S."/>
            <person name="Agrawal S."/>
            <person name="Galens K."/>
            <person name="Tallon L."/>
            <person name="Shefchek K."/>
            <person name="Parankush S."/>
            <person name="Cebula T.A."/>
            <person name="Feng P."/>
            <person name="Soderlund R."/>
            <person name="Mammel M.K."/>
            <person name="DebRoy C."/>
            <person name="Dudley E.G."/>
            <person name="Tarr P.I."/>
            <person name="Fraser-Liggett C."/>
            <person name="Ravel J."/>
        </authorList>
    </citation>
    <scope>NUCLEOTIDE SEQUENCE [LARGE SCALE GENOMIC DNA]</scope>
    <source>
        <strain evidence="7 8">EC1870</strain>
    </source>
</reference>
<name>A0AAV3H1C1_ECOLX</name>
<evidence type="ECO:0000256" key="4">
    <source>
        <dbReference type="ARBA" id="ARBA00022989"/>
    </source>
</evidence>
<dbReference type="AlphaFoldDB" id="A0AAV3H1C1"/>
<dbReference type="PANTHER" id="PTHR42770:SF13">
    <property type="entry name" value="L-METHIONINE_BRANCHED-CHAIN AMINO ACID EXPORTER YJEH"/>
    <property type="match status" value="1"/>
</dbReference>
<evidence type="ECO:0000256" key="3">
    <source>
        <dbReference type="ARBA" id="ARBA00022692"/>
    </source>
</evidence>
<evidence type="ECO:0000256" key="5">
    <source>
        <dbReference type="ARBA" id="ARBA00023136"/>
    </source>
</evidence>
<evidence type="ECO:0000256" key="2">
    <source>
        <dbReference type="ARBA" id="ARBA00022475"/>
    </source>
</evidence>
<evidence type="ECO:0000256" key="1">
    <source>
        <dbReference type="ARBA" id="ARBA00004651"/>
    </source>
</evidence>
<feature type="transmembrane region" description="Helical" evidence="6">
    <location>
        <begin position="87"/>
        <end position="108"/>
    </location>
</feature>
<feature type="transmembrane region" description="Helical" evidence="6">
    <location>
        <begin position="120"/>
        <end position="137"/>
    </location>
</feature>
<feature type="transmembrane region" description="Helical" evidence="6">
    <location>
        <begin position="43"/>
        <end position="66"/>
    </location>
</feature>